<dbReference type="Gene3D" id="1.10.1390.10">
    <property type="match status" value="1"/>
</dbReference>
<comment type="subcellular location">
    <subcellularLocation>
        <location evidence="8">Cytoplasm</location>
    </subcellularLocation>
</comment>
<dbReference type="EC" id="5.3.1.9" evidence="8"/>
<dbReference type="CDD" id="cd05016">
    <property type="entry name" value="SIS_PGI_2"/>
    <property type="match status" value="1"/>
</dbReference>
<keyword evidence="3 8" id="KW-0312">Gluconeogenesis</keyword>
<dbReference type="RefSeq" id="WP_153660950.1">
    <property type="nucleotide sequence ID" value="NZ_JAAIKR010000001.1"/>
</dbReference>
<dbReference type="HAMAP" id="MF_00473">
    <property type="entry name" value="G6P_isomerase"/>
    <property type="match status" value="1"/>
</dbReference>
<evidence type="ECO:0000256" key="6">
    <source>
        <dbReference type="ARBA" id="ARBA00023235"/>
    </source>
</evidence>
<dbReference type="EMBL" id="JAAIKR010000001">
    <property type="protein sequence ID" value="MBR9726678.1"/>
    <property type="molecule type" value="Genomic_DNA"/>
</dbReference>
<feature type="active site" evidence="8">
    <location>
        <position position="382"/>
    </location>
</feature>
<dbReference type="Pfam" id="PF00342">
    <property type="entry name" value="PGI"/>
    <property type="match status" value="1"/>
</dbReference>
<name>A0ABS5HYP9_9GAMM</name>
<keyword evidence="6 8" id="KW-0413">Isomerase</keyword>
<comment type="function">
    <text evidence="8">Catalyzes the reversible isomerization of glucose-6-phosphate to fructose-6-phosphate.</text>
</comment>
<keyword evidence="5 8" id="KW-0324">Glycolysis</keyword>
<dbReference type="InterPro" id="IPR023096">
    <property type="entry name" value="G6P_Isomerase_C"/>
</dbReference>
<gene>
    <name evidence="8 10" type="primary">pgi</name>
    <name evidence="10" type="ORF">G3R48_01570</name>
</gene>
<dbReference type="NCBIfam" id="NF001211">
    <property type="entry name" value="PRK00179.1"/>
    <property type="match status" value="1"/>
</dbReference>
<dbReference type="SUPFAM" id="SSF53697">
    <property type="entry name" value="SIS domain"/>
    <property type="match status" value="1"/>
</dbReference>
<dbReference type="InterPro" id="IPR035476">
    <property type="entry name" value="SIS_PGI_1"/>
</dbReference>
<dbReference type="GO" id="GO:0004347">
    <property type="term" value="F:glucose-6-phosphate isomerase activity"/>
    <property type="evidence" value="ECO:0007669"/>
    <property type="project" value="UniProtKB-EC"/>
</dbReference>
<dbReference type="PROSITE" id="PS00174">
    <property type="entry name" value="P_GLUCOSE_ISOMERASE_2"/>
    <property type="match status" value="1"/>
</dbReference>
<dbReference type="CDD" id="cd05015">
    <property type="entry name" value="SIS_PGI_1"/>
    <property type="match status" value="1"/>
</dbReference>
<evidence type="ECO:0000313" key="11">
    <source>
        <dbReference type="Proteomes" id="UP000811844"/>
    </source>
</evidence>
<evidence type="ECO:0000256" key="5">
    <source>
        <dbReference type="ARBA" id="ARBA00023152"/>
    </source>
</evidence>
<evidence type="ECO:0000256" key="2">
    <source>
        <dbReference type="ARBA" id="ARBA00006604"/>
    </source>
</evidence>
<dbReference type="PANTHER" id="PTHR11469">
    <property type="entry name" value="GLUCOSE-6-PHOSPHATE ISOMERASE"/>
    <property type="match status" value="1"/>
</dbReference>
<dbReference type="InterPro" id="IPR046348">
    <property type="entry name" value="SIS_dom_sf"/>
</dbReference>
<dbReference type="InterPro" id="IPR018189">
    <property type="entry name" value="Phosphoglucose_isomerase_CS"/>
</dbReference>
<evidence type="ECO:0000256" key="7">
    <source>
        <dbReference type="ARBA" id="ARBA00029321"/>
    </source>
</evidence>
<feature type="active site" evidence="8">
    <location>
        <position position="510"/>
    </location>
</feature>
<dbReference type="InterPro" id="IPR001672">
    <property type="entry name" value="G6P_Isomerase"/>
</dbReference>
<comment type="pathway">
    <text evidence="8">Carbohydrate biosynthesis; gluconeogenesis.</text>
</comment>
<sequence length="545" mass="60358">MPHLTTSDTWQQLKQHTRTLPHMRTLFEQNPQRFEQMSLSSCGLLLDYSKNRVNDETLALLFKLAKETNLEQKIASMFQGDIINNTEQRAVLHTALRAKPNEEVWVNGVNIVSEVQQTLTKMAKFVAQVQSGDWLGYSDKPITDIVSIGIGGSFLGPKIVSQALRPYWHKGINCHFVANVDASSICEKLKGLNAETTLFVMSSKSFGTQETLTNTLSAKQWFLAQGGSQQDVAKHFVAVTSNVAKATEFGMDANNIFPMWDWVGGRYSLWSAIGLPIALLIGMDNFKLLLEGAQAMDEHFAHSPLEQNIPTVMALLSVLYGNFYGAQSHVILTYDHYLRGLPAYFQQLDMESNGKSVTMAGTEVDFNTGPVIWGGEGTNGQHAYHQLLHQGTGLIPADFILPLQSHNPLGEHHQQLASNCFGQTQALMQGRTYSEALAELSTADITDAQKQLIAKHKVMPGNKPSNTLLMDKLTPTTLGSLIALYEHRTFVQGVIWDINSFDQWGVELGKVLGNDVLDKLGAQHDSTTLDASSNALINIFRRQKL</sequence>
<comment type="catalytic activity">
    <reaction evidence="7 8 9">
        <text>alpha-D-glucose 6-phosphate = beta-D-fructose 6-phosphate</text>
        <dbReference type="Rhea" id="RHEA:11816"/>
        <dbReference type="ChEBI" id="CHEBI:57634"/>
        <dbReference type="ChEBI" id="CHEBI:58225"/>
        <dbReference type="EC" id="5.3.1.9"/>
    </reaction>
</comment>
<organism evidence="10 11">
    <name type="scientific">Shewanella intestini</name>
    <dbReference type="NCBI Taxonomy" id="2017544"/>
    <lineage>
        <taxon>Bacteria</taxon>
        <taxon>Pseudomonadati</taxon>
        <taxon>Pseudomonadota</taxon>
        <taxon>Gammaproteobacteria</taxon>
        <taxon>Alteromonadales</taxon>
        <taxon>Shewanellaceae</taxon>
        <taxon>Shewanella</taxon>
    </lineage>
</organism>
<proteinExistence type="inferred from homology"/>
<feature type="active site" description="Proton donor" evidence="8">
    <location>
        <position position="351"/>
    </location>
</feature>
<evidence type="ECO:0000256" key="9">
    <source>
        <dbReference type="RuleBase" id="RU000612"/>
    </source>
</evidence>
<protein>
    <recommendedName>
        <fullName evidence="8">Glucose-6-phosphate isomerase</fullName>
        <shortName evidence="8">GPI</shortName>
        <ecNumber evidence="8">5.3.1.9</ecNumber>
    </recommendedName>
    <alternativeName>
        <fullName evidence="8">Phosphoglucose isomerase</fullName>
        <shortName evidence="8">PGI</shortName>
    </alternativeName>
    <alternativeName>
        <fullName evidence="8">Phosphohexose isomerase</fullName>
        <shortName evidence="8">PHI</shortName>
    </alternativeName>
</protein>
<comment type="similarity">
    <text evidence="2 8 9">Belongs to the GPI family.</text>
</comment>
<dbReference type="PRINTS" id="PR00662">
    <property type="entry name" value="G6PISOMERASE"/>
</dbReference>
<evidence type="ECO:0000256" key="4">
    <source>
        <dbReference type="ARBA" id="ARBA00022490"/>
    </source>
</evidence>
<comment type="caution">
    <text evidence="10">The sequence shown here is derived from an EMBL/GenBank/DDBJ whole genome shotgun (WGS) entry which is preliminary data.</text>
</comment>
<dbReference type="PANTHER" id="PTHR11469:SF1">
    <property type="entry name" value="GLUCOSE-6-PHOSPHATE ISOMERASE"/>
    <property type="match status" value="1"/>
</dbReference>
<dbReference type="Gene3D" id="3.40.50.10490">
    <property type="entry name" value="Glucose-6-phosphate isomerase like protein, domain 1"/>
    <property type="match status" value="2"/>
</dbReference>
<keyword evidence="11" id="KW-1185">Reference proteome</keyword>
<dbReference type="PROSITE" id="PS00765">
    <property type="entry name" value="P_GLUCOSE_ISOMERASE_1"/>
    <property type="match status" value="1"/>
</dbReference>
<reference evidence="10 11" key="1">
    <citation type="submission" date="2020-02" db="EMBL/GenBank/DDBJ databases">
        <title>Shewanella WXL01 sp. nov., a marine bacterium isolated from green algae in Luhuitou Fringing Reef (Northern South China Sea).</title>
        <authorList>
            <person name="Wang X."/>
        </authorList>
    </citation>
    <scope>NUCLEOTIDE SEQUENCE [LARGE SCALE GENOMIC DNA]</scope>
    <source>
        <strain evidence="10 11">MCCC 1A01895</strain>
    </source>
</reference>
<evidence type="ECO:0000313" key="10">
    <source>
        <dbReference type="EMBL" id="MBR9726678.1"/>
    </source>
</evidence>
<dbReference type="Proteomes" id="UP000811844">
    <property type="component" value="Unassembled WGS sequence"/>
</dbReference>
<keyword evidence="4 8" id="KW-0963">Cytoplasm</keyword>
<comment type="pathway">
    <text evidence="1 8 9">Carbohydrate degradation; glycolysis; D-glyceraldehyde 3-phosphate and glycerone phosphate from D-glucose: step 2/4.</text>
</comment>
<dbReference type="InterPro" id="IPR035482">
    <property type="entry name" value="SIS_PGI_2"/>
</dbReference>
<dbReference type="PROSITE" id="PS51463">
    <property type="entry name" value="P_GLUCOSE_ISOMERASE_3"/>
    <property type="match status" value="1"/>
</dbReference>
<accession>A0ABS5HYP9</accession>
<evidence type="ECO:0000256" key="3">
    <source>
        <dbReference type="ARBA" id="ARBA00022432"/>
    </source>
</evidence>
<evidence type="ECO:0000256" key="8">
    <source>
        <dbReference type="HAMAP-Rule" id="MF_00473"/>
    </source>
</evidence>
<evidence type="ECO:0000256" key="1">
    <source>
        <dbReference type="ARBA" id="ARBA00004926"/>
    </source>
</evidence>